<evidence type="ECO:0000259" key="5">
    <source>
        <dbReference type="PROSITE" id="PS51077"/>
    </source>
</evidence>
<dbReference type="InterPro" id="IPR036388">
    <property type="entry name" value="WH-like_DNA-bd_sf"/>
</dbReference>
<evidence type="ECO:0000313" key="7">
    <source>
        <dbReference type="EMBL" id="MBK1838702.1"/>
    </source>
</evidence>
<accession>A0ABS1F5M4</accession>
<dbReference type="InterPro" id="IPR005471">
    <property type="entry name" value="Tscrpt_reg_IclR_N"/>
</dbReference>
<evidence type="ECO:0000259" key="6">
    <source>
        <dbReference type="PROSITE" id="PS51078"/>
    </source>
</evidence>
<evidence type="ECO:0000313" key="8">
    <source>
        <dbReference type="Proteomes" id="UP000652760"/>
    </source>
</evidence>
<gene>
    <name evidence="7" type="ORF">JHL17_14880</name>
</gene>
<comment type="caution">
    <text evidence="7">The sequence shown here is derived from an EMBL/GenBank/DDBJ whole genome shotgun (WGS) entry which is preliminary data.</text>
</comment>
<dbReference type="SUPFAM" id="SSF55781">
    <property type="entry name" value="GAF domain-like"/>
    <property type="match status" value="1"/>
</dbReference>
<feature type="domain" description="HTH iclR-type" evidence="5">
    <location>
        <begin position="7"/>
        <end position="69"/>
    </location>
</feature>
<dbReference type="InterPro" id="IPR014757">
    <property type="entry name" value="Tscrpt_reg_IclR_C"/>
</dbReference>
<dbReference type="PROSITE" id="PS51078">
    <property type="entry name" value="ICLR_ED"/>
    <property type="match status" value="1"/>
</dbReference>
<dbReference type="PROSITE" id="PS51077">
    <property type="entry name" value="HTH_ICLR"/>
    <property type="match status" value="1"/>
</dbReference>
<protein>
    <submittedName>
        <fullName evidence="7">IclR family transcriptional regulator</fullName>
    </submittedName>
</protein>
<keyword evidence="1" id="KW-0805">Transcription regulation</keyword>
<dbReference type="Pfam" id="PF09339">
    <property type="entry name" value="HTH_IclR"/>
    <property type="match status" value="1"/>
</dbReference>
<proteinExistence type="predicted"/>
<dbReference type="PANTHER" id="PTHR30136">
    <property type="entry name" value="HELIX-TURN-HELIX TRANSCRIPTIONAL REGULATOR, ICLR FAMILY"/>
    <property type="match status" value="1"/>
</dbReference>
<dbReference type="CDD" id="cd00090">
    <property type="entry name" value="HTH_ARSR"/>
    <property type="match status" value="1"/>
</dbReference>
<feature type="region of interest" description="Disordered" evidence="4">
    <location>
        <begin position="254"/>
        <end position="274"/>
    </location>
</feature>
<keyword evidence="2" id="KW-0238">DNA-binding</keyword>
<reference evidence="8" key="1">
    <citation type="submission" date="2021-01" db="EMBL/GenBank/DDBJ databases">
        <title>Genome public.</title>
        <authorList>
            <person name="Liu C."/>
            <person name="Sun Q."/>
        </authorList>
    </citation>
    <scope>NUCLEOTIDE SEQUENCE [LARGE SCALE GENOMIC DNA]</scope>
    <source>
        <strain evidence="8">YIM B02556</strain>
    </source>
</reference>
<feature type="compositionally biased region" description="Low complexity" evidence="4">
    <location>
        <begin position="264"/>
        <end position="274"/>
    </location>
</feature>
<dbReference type="SUPFAM" id="SSF46785">
    <property type="entry name" value="Winged helix' DNA-binding domain"/>
    <property type="match status" value="1"/>
</dbReference>
<evidence type="ECO:0000256" key="4">
    <source>
        <dbReference type="SAM" id="MobiDB-lite"/>
    </source>
</evidence>
<dbReference type="InterPro" id="IPR029016">
    <property type="entry name" value="GAF-like_dom_sf"/>
</dbReference>
<evidence type="ECO:0000256" key="3">
    <source>
        <dbReference type="ARBA" id="ARBA00023163"/>
    </source>
</evidence>
<dbReference type="InterPro" id="IPR050707">
    <property type="entry name" value="HTH_MetabolicPath_Reg"/>
</dbReference>
<dbReference type="Pfam" id="PF01614">
    <property type="entry name" value="IclR_C"/>
    <property type="match status" value="1"/>
</dbReference>
<dbReference type="EMBL" id="JAENHM010000044">
    <property type="protein sequence ID" value="MBK1838702.1"/>
    <property type="molecule type" value="Genomic_DNA"/>
</dbReference>
<dbReference type="Proteomes" id="UP000652760">
    <property type="component" value="Unassembled WGS sequence"/>
</dbReference>
<organism evidence="7 8">
    <name type="scientific">Azospirillum endophyticum</name>
    <dbReference type="NCBI Taxonomy" id="2800326"/>
    <lineage>
        <taxon>Bacteria</taxon>
        <taxon>Pseudomonadati</taxon>
        <taxon>Pseudomonadota</taxon>
        <taxon>Alphaproteobacteria</taxon>
        <taxon>Rhodospirillales</taxon>
        <taxon>Azospirillaceae</taxon>
        <taxon>Azospirillum</taxon>
    </lineage>
</organism>
<dbReference type="PANTHER" id="PTHR30136:SF35">
    <property type="entry name" value="HTH-TYPE TRANSCRIPTIONAL REGULATOR RV1719"/>
    <property type="match status" value="1"/>
</dbReference>
<dbReference type="Gene3D" id="3.30.450.40">
    <property type="match status" value="1"/>
</dbReference>
<dbReference type="SMART" id="SM00346">
    <property type="entry name" value="HTH_ICLR"/>
    <property type="match status" value="1"/>
</dbReference>
<keyword evidence="8" id="KW-1185">Reference proteome</keyword>
<evidence type="ECO:0000256" key="1">
    <source>
        <dbReference type="ARBA" id="ARBA00023015"/>
    </source>
</evidence>
<sequence>MASDYGVKSFQKIMTILECFSTVDRSLSVSEIAERSGLPRSTAHRLVLSLRQIGLLDQDGNRLEYRLGLKLFELGTAVLINMDIHREARTFVELLGQATGESVHLCVFDGWRMSFVERVLGGRSGPNNSTIVMESSPCHCTGVGKAALAFQEEQVIDRICGLGLPAYTRNTITDPTALRAELIRIRERGYAIDNGEMEAGVRCVAAPIRNSSGRVFAAISVSGPDRRITETRALELAPKVIEHAELVSARLGWQPPKRARGRGRPPAAAVTTNS</sequence>
<dbReference type="InterPro" id="IPR011991">
    <property type="entry name" value="ArsR-like_HTH"/>
</dbReference>
<keyword evidence="3" id="KW-0804">Transcription</keyword>
<dbReference type="InterPro" id="IPR036390">
    <property type="entry name" value="WH_DNA-bd_sf"/>
</dbReference>
<evidence type="ECO:0000256" key="2">
    <source>
        <dbReference type="ARBA" id="ARBA00023125"/>
    </source>
</evidence>
<dbReference type="RefSeq" id="WP_200194266.1">
    <property type="nucleotide sequence ID" value="NZ_JAENHM010000044.1"/>
</dbReference>
<dbReference type="Gene3D" id="1.10.10.10">
    <property type="entry name" value="Winged helix-like DNA-binding domain superfamily/Winged helix DNA-binding domain"/>
    <property type="match status" value="1"/>
</dbReference>
<name>A0ABS1F5M4_9PROT</name>
<feature type="domain" description="IclR-ED" evidence="6">
    <location>
        <begin position="70"/>
        <end position="253"/>
    </location>
</feature>